<dbReference type="SUPFAM" id="SSF52218">
    <property type="entry name" value="Flavoproteins"/>
    <property type="match status" value="1"/>
</dbReference>
<dbReference type="Pfam" id="PF12724">
    <property type="entry name" value="Flavodoxin_5"/>
    <property type="match status" value="1"/>
</dbReference>
<dbReference type="GO" id="GO:0009055">
    <property type="term" value="F:electron transfer activity"/>
    <property type="evidence" value="ECO:0007669"/>
    <property type="project" value="InterPro"/>
</dbReference>
<evidence type="ECO:0000259" key="1">
    <source>
        <dbReference type="PROSITE" id="PS50902"/>
    </source>
</evidence>
<dbReference type="InterPro" id="IPR008254">
    <property type="entry name" value="Flavodoxin/NO_synth"/>
</dbReference>
<dbReference type="PROSITE" id="PS00201">
    <property type="entry name" value="FLAVODOXIN"/>
    <property type="match status" value="1"/>
</dbReference>
<dbReference type="EMBL" id="CP011213">
    <property type="protein sequence ID" value="AKM81905.1"/>
    <property type="molecule type" value="Genomic_DNA"/>
</dbReference>
<dbReference type="STRING" id="1618337.UT28_C0001G0086"/>
<dbReference type="Proteomes" id="UP000035648">
    <property type="component" value="Chromosome"/>
</dbReference>
<dbReference type="InterPro" id="IPR029039">
    <property type="entry name" value="Flavoprotein-like_sf"/>
</dbReference>
<organism evidence="2 3">
    <name type="scientific">Berkelbacteria bacterium GW2011_GWE1_39_12</name>
    <dbReference type="NCBI Taxonomy" id="1618337"/>
    <lineage>
        <taxon>Bacteria</taxon>
        <taxon>Candidatus Berkelbacteria</taxon>
    </lineage>
</organism>
<dbReference type="InterPro" id="IPR026816">
    <property type="entry name" value="Flavodoxin_dom"/>
</dbReference>
<protein>
    <recommendedName>
        <fullName evidence="1">Flavodoxin-like domain-containing protein</fullName>
    </recommendedName>
</protein>
<dbReference type="KEGG" id="bbgw:UT28_C0001G0086"/>
<dbReference type="AlphaFoldDB" id="A0A0G4B2V2"/>
<dbReference type="InterPro" id="IPR001226">
    <property type="entry name" value="Flavodoxin_CS"/>
</dbReference>
<dbReference type="PROSITE" id="PS50902">
    <property type="entry name" value="FLAVODOXIN_LIKE"/>
    <property type="match status" value="1"/>
</dbReference>
<dbReference type="Gene3D" id="3.40.50.360">
    <property type="match status" value="1"/>
</dbReference>
<accession>A0A0G4B2V2</accession>
<feature type="domain" description="Flavodoxin-like" evidence="1">
    <location>
        <begin position="3"/>
        <end position="142"/>
    </location>
</feature>
<dbReference type="GO" id="GO:0010181">
    <property type="term" value="F:FMN binding"/>
    <property type="evidence" value="ECO:0007669"/>
    <property type="project" value="InterPro"/>
</dbReference>
<evidence type="ECO:0000313" key="2">
    <source>
        <dbReference type="EMBL" id="AKM81905.1"/>
    </source>
</evidence>
<evidence type="ECO:0000313" key="3">
    <source>
        <dbReference type="Proteomes" id="UP000035648"/>
    </source>
</evidence>
<sequence length="145" mass="15945">MKSLIVYDSAFGNTKLIAEKIAVIIDAKIVQARVFKKSDLEGIELLIVGSPIRGWRPSDNTAAFLDSLNEKDLDGIKATSFDTRVKLFIHGDAMGKMANSLRSAGAEIFVEPMPFYVAGPQQSPHLLDDELEKAIEWARAIKAKV</sequence>
<gene>
    <name evidence="2" type="ORF">UT28_C0001G0086</name>
</gene>
<reference evidence="2 3" key="1">
    <citation type="journal article" date="2015" name="Nature">
        <title>rRNA introns, odd ribosomes, and small enigmatic genomes across a large radiation of phyla.</title>
        <authorList>
            <person name="Brown C.T."/>
            <person name="Hug L.A."/>
            <person name="Thomas B.C."/>
            <person name="Sharon I."/>
            <person name="Castelle C.J."/>
            <person name="Singh A."/>
            <person name="Wilkins M.J."/>
            <person name="Williams K.H."/>
            <person name="Banfield J.F."/>
        </authorList>
    </citation>
    <scope>NUCLEOTIDE SEQUENCE [LARGE SCALE GENOMIC DNA]</scope>
</reference>
<name>A0A0G4B2V2_9BACT</name>
<proteinExistence type="predicted"/>